<dbReference type="Gene3D" id="2.60.40.10">
    <property type="entry name" value="Immunoglobulins"/>
    <property type="match status" value="1"/>
</dbReference>
<organism evidence="3 4">
    <name type="scientific">Inquilinus limosus MP06</name>
    <dbReference type="NCBI Taxonomy" id="1398085"/>
    <lineage>
        <taxon>Bacteria</taxon>
        <taxon>Pseudomonadati</taxon>
        <taxon>Pseudomonadota</taxon>
        <taxon>Alphaproteobacteria</taxon>
        <taxon>Rhodospirillales</taxon>
        <taxon>Rhodospirillaceae</taxon>
        <taxon>Inquilinus</taxon>
    </lineage>
</organism>
<dbReference type="Gene3D" id="3.40.50.1820">
    <property type="entry name" value="alpha/beta hydrolase"/>
    <property type="match status" value="1"/>
</dbReference>
<dbReference type="AlphaFoldDB" id="A0A0A0DAC7"/>
<dbReference type="PANTHER" id="PTHR48098:SF1">
    <property type="entry name" value="DIACYLGLYCEROL ACYLTRANSFERASE_MYCOLYLTRANSFERASE AG85A"/>
    <property type="match status" value="1"/>
</dbReference>
<keyword evidence="1" id="KW-0732">Signal</keyword>
<evidence type="ECO:0000259" key="2">
    <source>
        <dbReference type="Pfam" id="PF02922"/>
    </source>
</evidence>
<dbReference type="OrthoDB" id="9784036at2"/>
<dbReference type="InterPro" id="IPR000801">
    <property type="entry name" value="Esterase-like"/>
</dbReference>
<dbReference type="Proteomes" id="UP000029995">
    <property type="component" value="Unassembled WGS sequence"/>
</dbReference>
<dbReference type="InterPro" id="IPR004193">
    <property type="entry name" value="Glyco_hydro_13_N"/>
</dbReference>
<dbReference type="Pfam" id="PF02922">
    <property type="entry name" value="CBM_48"/>
    <property type="match status" value="1"/>
</dbReference>
<keyword evidence="3" id="KW-0378">Hydrolase</keyword>
<dbReference type="InterPro" id="IPR029058">
    <property type="entry name" value="AB_hydrolase_fold"/>
</dbReference>
<dbReference type="GO" id="GO:0005975">
    <property type="term" value="P:carbohydrate metabolic process"/>
    <property type="evidence" value="ECO:0007669"/>
    <property type="project" value="InterPro"/>
</dbReference>
<dbReference type="SUPFAM" id="SSF81296">
    <property type="entry name" value="E set domains"/>
    <property type="match status" value="1"/>
</dbReference>
<dbReference type="GO" id="GO:0016747">
    <property type="term" value="F:acyltransferase activity, transferring groups other than amino-acyl groups"/>
    <property type="evidence" value="ECO:0007669"/>
    <property type="project" value="TreeGrafter"/>
</dbReference>
<dbReference type="RefSeq" id="WP_034834055.1">
    <property type="nucleotide sequence ID" value="NZ_JANX01000066.1"/>
</dbReference>
<sequence length="392" mass="42145">MRKISVSIAVLLALGGAPSMAADPGIPALPPTDQPLRDFVTRVETDRRITFRLFAPEAKAVSVVFGSMDPAKVKATPMTKDGRGVWSVAVGPVEPDLYEYYFNVDGFRATDIGTAAPKPQRQVNTSLVVVPGSIVDTRPVPHGDLRVVTLSSKALGSERQMLVWTPPGYGDGSAPLPVLYLYHGFGDTVWSWVTQGRAPQILDNLLAEKKIVPMIVVIPDTETDIAAAVAEDFPGATRRQTFYPANAAAADRELIEDIIPYMEAHYRVRTDAAGRALAGLSQGGYQALVSGLGHLGTFAWLATFSGVSQTTVPDAGIAKALADPAKVNASLKGFTVTVGSDDTITGKDIAGLRKDLDAAGIRYDYKEYPGLYHEMAVWRPSLADFLQKIFRD</sequence>
<name>A0A0A0DAC7_9PROT</name>
<proteinExistence type="predicted"/>
<dbReference type="InterPro" id="IPR013783">
    <property type="entry name" value="Ig-like_fold"/>
</dbReference>
<dbReference type="Pfam" id="PF00756">
    <property type="entry name" value="Esterase"/>
    <property type="match status" value="1"/>
</dbReference>
<dbReference type="EMBL" id="JANX01000066">
    <property type="protein sequence ID" value="KGM34823.1"/>
    <property type="molecule type" value="Genomic_DNA"/>
</dbReference>
<dbReference type="InterPro" id="IPR014756">
    <property type="entry name" value="Ig_E-set"/>
</dbReference>
<evidence type="ECO:0000313" key="3">
    <source>
        <dbReference type="EMBL" id="KGM34823.1"/>
    </source>
</evidence>
<reference evidence="3 4" key="1">
    <citation type="submission" date="2014-01" db="EMBL/GenBank/DDBJ databases">
        <title>Genome sequence determination for a cystic fibrosis isolate, Inquilinus limosus.</title>
        <authorList>
            <person name="Pino M."/>
            <person name="Di Conza J."/>
            <person name="Gutkind G."/>
        </authorList>
    </citation>
    <scope>NUCLEOTIDE SEQUENCE [LARGE SCALE GENOMIC DNA]</scope>
    <source>
        <strain evidence="3 4">MP06</strain>
    </source>
</reference>
<protein>
    <submittedName>
        <fullName evidence="3">Glycoside hydrolase</fullName>
    </submittedName>
</protein>
<feature type="signal peptide" evidence="1">
    <location>
        <begin position="1"/>
        <end position="21"/>
    </location>
</feature>
<feature type="domain" description="Glycoside hydrolase family 13 N-terminal" evidence="2">
    <location>
        <begin position="46"/>
        <end position="106"/>
    </location>
</feature>
<dbReference type="CDD" id="cd11294">
    <property type="entry name" value="E_set_Esterase_like_N"/>
    <property type="match status" value="1"/>
</dbReference>
<evidence type="ECO:0000313" key="4">
    <source>
        <dbReference type="Proteomes" id="UP000029995"/>
    </source>
</evidence>
<feature type="chain" id="PRO_5001961227" evidence="1">
    <location>
        <begin position="22"/>
        <end position="392"/>
    </location>
</feature>
<accession>A0A0A0DAC7</accession>
<dbReference type="SUPFAM" id="SSF53474">
    <property type="entry name" value="alpha/beta-Hydrolases"/>
    <property type="match status" value="1"/>
</dbReference>
<evidence type="ECO:0000256" key="1">
    <source>
        <dbReference type="SAM" id="SignalP"/>
    </source>
</evidence>
<comment type="caution">
    <text evidence="3">The sequence shown here is derived from an EMBL/GenBank/DDBJ whole genome shotgun (WGS) entry which is preliminary data.</text>
</comment>
<gene>
    <name evidence="3" type="ORF">P409_08080</name>
</gene>
<dbReference type="PANTHER" id="PTHR48098">
    <property type="entry name" value="ENTEROCHELIN ESTERASE-RELATED"/>
    <property type="match status" value="1"/>
</dbReference>
<dbReference type="InterPro" id="IPR050583">
    <property type="entry name" value="Mycobacterial_A85_antigen"/>
</dbReference>
<dbReference type="GO" id="GO:0004553">
    <property type="term" value="F:hydrolase activity, hydrolyzing O-glycosyl compounds"/>
    <property type="evidence" value="ECO:0007669"/>
    <property type="project" value="InterPro"/>
</dbReference>